<feature type="transmembrane region" description="Helical" evidence="6">
    <location>
        <begin position="287"/>
        <end position="307"/>
    </location>
</feature>
<protein>
    <submittedName>
        <fullName evidence="9">FtsX-like permease family protein</fullName>
    </submittedName>
</protein>
<reference evidence="9 10" key="1">
    <citation type="submission" date="2020-02" db="EMBL/GenBank/DDBJ databases">
        <title>Draft genome sequence of two Spirosoma agri KCTC 52727 and Spirosoma terrae KCTC 52035.</title>
        <authorList>
            <person name="Rojas J."/>
            <person name="Ambika Manirajan B."/>
            <person name="Ratering S."/>
            <person name="Suarez C."/>
            <person name="Schnell S."/>
        </authorList>
    </citation>
    <scope>NUCLEOTIDE SEQUENCE [LARGE SCALE GENOMIC DNA]</scope>
    <source>
        <strain evidence="9 10">KCTC 52727</strain>
    </source>
</reference>
<comment type="subcellular location">
    <subcellularLocation>
        <location evidence="1">Cell membrane</location>
        <topology evidence="1">Multi-pass membrane protein</topology>
    </subcellularLocation>
</comment>
<organism evidence="9 10">
    <name type="scientific">Spirosoma agri</name>
    <dbReference type="NCBI Taxonomy" id="1987381"/>
    <lineage>
        <taxon>Bacteria</taxon>
        <taxon>Pseudomonadati</taxon>
        <taxon>Bacteroidota</taxon>
        <taxon>Cytophagia</taxon>
        <taxon>Cytophagales</taxon>
        <taxon>Cytophagaceae</taxon>
        <taxon>Spirosoma</taxon>
    </lineage>
</organism>
<dbReference type="GO" id="GO:0005886">
    <property type="term" value="C:plasma membrane"/>
    <property type="evidence" value="ECO:0007669"/>
    <property type="project" value="UniProtKB-SubCell"/>
</dbReference>
<dbReference type="Pfam" id="PF02687">
    <property type="entry name" value="FtsX"/>
    <property type="match status" value="2"/>
</dbReference>
<feature type="transmembrane region" description="Helical" evidence="6">
    <location>
        <begin position="21"/>
        <end position="39"/>
    </location>
</feature>
<dbReference type="Pfam" id="PF12704">
    <property type="entry name" value="MacB_PCD"/>
    <property type="match status" value="2"/>
</dbReference>
<feature type="domain" description="ABC3 transporter permease C-terminal" evidence="7">
    <location>
        <begin position="686"/>
        <end position="798"/>
    </location>
</feature>
<keyword evidence="4 6" id="KW-1133">Transmembrane helix</keyword>
<feature type="domain" description="MacB-like periplasmic core" evidence="8">
    <location>
        <begin position="499"/>
        <end position="624"/>
    </location>
</feature>
<feature type="transmembrane region" description="Helical" evidence="6">
    <location>
        <begin position="770"/>
        <end position="789"/>
    </location>
</feature>
<dbReference type="GO" id="GO:0022857">
    <property type="term" value="F:transmembrane transporter activity"/>
    <property type="evidence" value="ECO:0007669"/>
    <property type="project" value="TreeGrafter"/>
</dbReference>
<feature type="transmembrane region" description="Helical" evidence="6">
    <location>
        <begin position="334"/>
        <end position="357"/>
    </location>
</feature>
<evidence type="ECO:0000313" key="9">
    <source>
        <dbReference type="EMBL" id="NEU69267.1"/>
    </source>
</evidence>
<keyword evidence="3 6" id="KW-0812">Transmembrane</keyword>
<comment type="caution">
    <text evidence="9">The sequence shown here is derived from an EMBL/GenBank/DDBJ whole genome shotgun (WGS) entry which is preliminary data.</text>
</comment>
<evidence type="ECO:0000259" key="7">
    <source>
        <dbReference type="Pfam" id="PF02687"/>
    </source>
</evidence>
<evidence type="ECO:0000313" key="10">
    <source>
        <dbReference type="Proteomes" id="UP000477386"/>
    </source>
</evidence>
<gene>
    <name evidence="9" type="ORF">GK091_20435</name>
</gene>
<evidence type="ECO:0000259" key="8">
    <source>
        <dbReference type="Pfam" id="PF12704"/>
    </source>
</evidence>
<dbReference type="InterPro" id="IPR025857">
    <property type="entry name" value="MacB_PCD"/>
</dbReference>
<sequence length="806" mass="90097">MIYNYIKIAWRNLVRYRTYSLLNILGLAVGLTCGILIYLTTEFHLSFDTHHAKADRIYRVVTQIRNEEVRFSRGTPKPLGNVLRRDYPMLEQVARLERLHNRTVGVTIARGNGYTKFDETKTICFAEPQLFSIFDYDWLIGEPKSTLSAPNSVVLTEKYAHKYFGNANPIGRILRFDNQLNLTVTGVLKDHPANTNLNYEAYISYSTIAGMTGARESLQDWTNVNSEAMCYVVVPPDVPLGRLAGVFPAIQKTHYSSDNQKVYSFALQPLRDIHFNTQYGGRMNKTILFAMSLVGLFLVISACINFVNMATAHALKRSKEVGVRKVMGSTRWQLFSQFMAETAIIVLIAVVVALMLANVGLPAMNGAMSVFNANMSLMDLMHPEPLLILSASVLLVTVLAGFYPSLMMAGFNPIAALRGRLTTQAIGGFSLRRGLIVVQFFITQLFTIGVVVVMAQLHHVRQADLGFKKDGIMLVDLPKGEATLIDPLKQETLQQRLAQVRGVREVALGNQPPASGNINQFPFSYDTRTKPEGFEVQAKIGDQHYLPLFGMKLLAGRNFRSDDTTNQEVIVSEAVVNRLGVRSPGGVLGKRLRIWNTDKTIVGVINDFYTNSLRSAVKPVVIVNDPVQNRVVALNVSAADLPQTLKTVEAIYTEFFPEQVYKHQFVDEILDEFYRGDRIMLALTQVFSLIAILIGCLGMYGLVSFMVETKSKEIGVRKVLGASAFQVLWLFGREFGRLIGLGFLVAAPLGWWLMNAWLQDYSYRIRLEGWMFLLTIGLAVLITLMTVSVQSLKAALTNPVKSLRTE</sequence>
<dbReference type="PANTHER" id="PTHR30572">
    <property type="entry name" value="MEMBRANE COMPONENT OF TRANSPORTER-RELATED"/>
    <property type="match status" value="1"/>
</dbReference>
<feature type="domain" description="MacB-like periplasmic core" evidence="8">
    <location>
        <begin position="20"/>
        <end position="234"/>
    </location>
</feature>
<feature type="transmembrane region" description="Helical" evidence="6">
    <location>
        <begin position="679"/>
        <end position="703"/>
    </location>
</feature>
<evidence type="ECO:0000256" key="2">
    <source>
        <dbReference type="ARBA" id="ARBA00022475"/>
    </source>
</evidence>
<dbReference type="RefSeq" id="WP_164041734.1">
    <property type="nucleotide sequence ID" value="NZ_JAAGNZ010000002.1"/>
</dbReference>
<dbReference type="PANTHER" id="PTHR30572:SF18">
    <property type="entry name" value="ABC-TYPE MACROLIDE FAMILY EXPORT SYSTEM PERMEASE COMPONENT 2"/>
    <property type="match status" value="1"/>
</dbReference>
<feature type="transmembrane region" description="Helical" evidence="6">
    <location>
        <begin position="435"/>
        <end position="455"/>
    </location>
</feature>
<feature type="transmembrane region" description="Helical" evidence="6">
    <location>
        <begin position="386"/>
        <end position="414"/>
    </location>
</feature>
<evidence type="ECO:0000256" key="1">
    <source>
        <dbReference type="ARBA" id="ARBA00004651"/>
    </source>
</evidence>
<dbReference type="InterPro" id="IPR050250">
    <property type="entry name" value="Macrolide_Exporter_MacB"/>
</dbReference>
<evidence type="ECO:0000256" key="6">
    <source>
        <dbReference type="SAM" id="Phobius"/>
    </source>
</evidence>
<dbReference type="Proteomes" id="UP000477386">
    <property type="component" value="Unassembled WGS sequence"/>
</dbReference>
<dbReference type="AlphaFoldDB" id="A0A6M0IMX7"/>
<dbReference type="InterPro" id="IPR003838">
    <property type="entry name" value="ABC3_permease_C"/>
</dbReference>
<evidence type="ECO:0000256" key="4">
    <source>
        <dbReference type="ARBA" id="ARBA00022989"/>
    </source>
</evidence>
<keyword evidence="10" id="KW-1185">Reference proteome</keyword>
<feature type="domain" description="ABC3 transporter permease C-terminal" evidence="7">
    <location>
        <begin position="293"/>
        <end position="413"/>
    </location>
</feature>
<name>A0A6M0IMX7_9BACT</name>
<accession>A0A6M0IMX7</accession>
<dbReference type="EMBL" id="JAAGNZ010000002">
    <property type="protein sequence ID" value="NEU69267.1"/>
    <property type="molecule type" value="Genomic_DNA"/>
</dbReference>
<evidence type="ECO:0000256" key="5">
    <source>
        <dbReference type="ARBA" id="ARBA00023136"/>
    </source>
</evidence>
<keyword evidence="5 6" id="KW-0472">Membrane</keyword>
<proteinExistence type="predicted"/>
<keyword evidence="2" id="KW-1003">Cell membrane</keyword>
<feature type="transmembrane region" description="Helical" evidence="6">
    <location>
        <begin position="738"/>
        <end position="758"/>
    </location>
</feature>
<evidence type="ECO:0000256" key="3">
    <source>
        <dbReference type="ARBA" id="ARBA00022692"/>
    </source>
</evidence>